<evidence type="ECO:0000313" key="1">
    <source>
        <dbReference type="EMBL" id="CAB4182773.1"/>
    </source>
</evidence>
<proteinExistence type="predicted"/>
<dbReference type="EMBL" id="LR797041">
    <property type="protein sequence ID" value="CAB4182773.1"/>
    <property type="molecule type" value="Genomic_DNA"/>
</dbReference>
<sequence length="199" mass="22108">MASSLTEIANSALVKLGQSSIMSIDDGSVVANICKGRIDAVRRLVLRMHPWNCAIDRASLAPLTETPAFGFSYKFVQPANCLRILEVGPDDPAYRVEGRNILCDSDSIELKFIADITEYEKIDELLAEAISCYLAWDIAYKITNSNESKGECWRMFTISMRNAKTIDAQEERDYSIEANLFVDSRIGGVRGRGRGQNDG</sequence>
<name>A0A6J5QER2_9CAUD</name>
<accession>A0A6J5QER2</accession>
<gene>
    <name evidence="1" type="ORF">UFOVP1090_31</name>
</gene>
<reference evidence="1" key="1">
    <citation type="submission" date="2020-05" db="EMBL/GenBank/DDBJ databases">
        <authorList>
            <person name="Chiriac C."/>
            <person name="Salcher M."/>
            <person name="Ghai R."/>
            <person name="Kavagutti S V."/>
        </authorList>
    </citation>
    <scope>NUCLEOTIDE SEQUENCE</scope>
</reference>
<protein>
    <submittedName>
        <fullName evidence="1">Tail tubular protein Gp11</fullName>
    </submittedName>
</protein>
<organism evidence="1">
    <name type="scientific">uncultured Caudovirales phage</name>
    <dbReference type="NCBI Taxonomy" id="2100421"/>
    <lineage>
        <taxon>Viruses</taxon>
        <taxon>Duplodnaviria</taxon>
        <taxon>Heunggongvirae</taxon>
        <taxon>Uroviricota</taxon>
        <taxon>Caudoviricetes</taxon>
        <taxon>Peduoviridae</taxon>
        <taxon>Maltschvirus</taxon>
        <taxon>Maltschvirus maltsch</taxon>
    </lineage>
</organism>